<evidence type="ECO:0000256" key="6">
    <source>
        <dbReference type="SAM" id="MobiDB-lite"/>
    </source>
</evidence>
<dbReference type="CDD" id="cd03390">
    <property type="entry name" value="PAP2_containing_1_like"/>
    <property type="match status" value="1"/>
</dbReference>
<proteinExistence type="inferred from homology"/>
<evidence type="ECO:0000313" key="9">
    <source>
        <dbReference type="EMBL" id="KAF2997845.1"/>
    </source>
</evidence>
<feature type="transmembrane region" description="Helical" evidence="7">
    <location>
        <begin position="208"/>
        <end position="227"/>
    </location>
</feature>
<feature type="transmembrane region" description="Helical" evidence="7">
    <location>
        <begin position="327"/>
        <end position="345"/>
    </location>
</feature>
<protein>
    <recommendedName>
        <fullName evidence="8">Phosphatidic acid phosphatase type 2/haloperoxidase domain-containing protein</fullName>
    </recommendedName>
</protein>
<dbReference type="PANTHER" id="PTHR10165:SF84">
    <property type="entry name" value="PHOSPHATIDIC ACID PHOSPHATASE BETA"/>
    <property type="match status" value="1"/>
</dbReference>
<evidence type="ECO:0000256" key="1">
    <source>
        <dbReference type="ARBA" id="ARBA00004141"/>
    </source>
</evidence>
<comment type="caution">
    <text evidence="9">The sequence shown here is derived from an EMBL/GenBank/DDBJ whole genome shotgun (WGS) entry which is preliminary data.</text>
</comment>
<dbReference type="InterPro" id="IPR043216">
    <property type="entry name" value="PAP-like"/>
</dbReference>
<feature type="region of interest" description="Disordered" evidence="6">
    <location>
        <begin position="1"/>
        <end position="64"/>
    </location>
</feature>
<evidence type="ECO:0000256" key="2">
    <source>
        <dbReference type="ARBA" id="ARBA00008816"/>
    </source>
</evidence>
<evidence type="ECO:0000256" key="7">
    <source>
        <dbReference type="SAM" id="Phobius"/>
    </source>
</evidence>
<feature type="domain" description="Phosphatidic acid phosphatase type 2/haloperoxidase" evidence="8">
    <location>
        <begin position="209"/>
        <end position="362"/>
    </location>
</feature>
<evidence type="ECO:0000256" key="3">
    <source>
        <dbReference type="ARBA" id="ARBA00022692"/>
    </source>
</evidence>
<feature type="compositionally biased region" description="Low complexity" evidence="6">
    <location>
        <begin position="45"/>
        <end position="62"/>
    </location>
</feature>
<keyword evidence="4 7" id="KW-1133">Transmembrane helix</keyword>
<feature type="transmembrane region" description="Helical" evidence="7">
    <location>
        <begin position="118"/>
        <end position="139"/>
    </location>
</feature>
<dbReference type="OrthoDB" id="10030083at2759"/>
<keyword evidence="5 7" id="KW-0472">Membrane</keyword>
<dbReference type="GO" id="GO:0046839">
    <property type="term" value="P:phospholipid dephosphorylation"/>
    <property type="evidence" value="ECO:0007669"/>
    <property type="project" value="TreeGrafter"/>
</dbReference>
<evidence type="ECO:0000256" key="5">
    <source>
        <dbReference type="ARBA" id="ARBA00023136"/>
    </source>
</evidence>
<comment type="similarity">
    <text evidence="2">Belongs to the PA-phosphatase related phosphoesterase family.</text>
</comment>
<dbReference type="GO" id="GO:0006644">
    <property type="term" value="P:phospholipid metabolic process"/>
    <property type="evidence" value="ECO:0007669"/>
    <property type="project" value="InterPro"/>
</dbReference>
<comment type="subcellular location">
    <subcellularLocation>
        <location evidence="1">Membrane</location>
        <topology evidence="1">Multi-pass membrane protein</topology>
    </subcellularLocation>
</comment>
<dbReference type="InterPro" id="IPR036938">
    <property type="entry name" value="PAP2/HPO_sf"/>
</dbReference>
<dbReference type="GO" id="GO:0008195">
    <property type="term" value="F:phosphatidate phosphatase activity"/>
    <property type="evidence" value="ECO:0007669"/>
    <property type="project" value="TreeGrafter"/>
</dbReference>
<gene>
    <name evidence="9" type="ORF">E8E13_002048</name>
</gene>
<evidence type="ECO:0000313" key="10">
    <source>
        <dbReference type="Proteomes" id="UP000801428"/>
    </source>
</evidence>
<reference evidence="9" key="1">
    <citation type="submission" date="2019-04" db="EMBL/GenBank/DDBJ databases">
        <title>Sequencing of skin fungus with MAO and IRED activity.</title>
        <authorList>
            <person name="Marsaioli A.J."/>
            <person name="Bonatto J.M.C."/>
            <person name="Reis Junior O."/>
        </authorList>
    </citation>
    <scope>NUCLEOTIDE SEQUENCE</scope>
    <source>
        <strain evidence="9">30M1</strain>
    </source>
</reference>
<name>A0A9P4T975_CURKU</name>
<dbReference type="GO" id="GO:0016020">
    <property type="term" value="C:membrane"/>
    <property type="evidence" value="ECO:0007669"/>
    <property type="project" value="UniProtKB-SubCell"/>
</dbReference>
<dbReference type="SMART" id="SM00014">
    <property type="entry name" value="acidPPc"/>
    <property type="match status" value="1"/>
</dbReference>
<dbReference type="SUPFAM" id="SSF48317">
    <property type="entry name" value="Acid phosphatase/Vanadium-dependent haloperoxidase"/>
    <property type="match status" value="1"/>
</dbReference>
<sequence>MTTLCPRPGLDLHRRTYAPVPEPHPKTSFLSAAPPAPFSTMRAPSLSDISEESSQPSSSSESHFISLDGVTEGVTETLHPSNAIQEEEQQQQQPRGWRDRLTPGFRNAPGFGVWLRRCWIDVLTQLGCVLVAGAIYFFAAPLMPRRFPLYPGVGSGEWGMKYGKPLLREYVNTPVSAGVSFAVPAVVMGAVGLWGVRDFWEGNAAIMGLGYALATATLFQSFIKWFIGGLRPHFLVVCAPRIPSVPLAPDAICTGDPSAVKEAQMSFPSGHSAAAFAGFGFLAIYLNAKLKVIDSSPDILIVGTQRQEQQNTAALGRSNRSTAHWKMVVWTLPWLVALLIAASKIRDAWHHPVDVVFGGLIG</sequence>
<keyword evidence="3 7" id="KW-0812">Transmembrane</keyword>
<dbReference type="EMBL" id="SWKU01000021">
    <property type="protein sequence ID" value="KAF2997845.1"/>
    <property type="molecule type" value="Genomic_DNA"/>
</dbReference>
<dbReference type="AlphaFoldDB" id="A0A9P4T975"/>
<dbReference type="PANTHER" id="PTHR10165">
    <property type="entry name" value="LIPID PHOSPHATE PHOSPHATASE"/>
    <property type="match status" value="1"/>
</dbReference>
<feature type="transmembrane region" description="Helical" evidence="7">
    <location>
        <begin position="270"/>
        <end position="288"/>
    </location>
</feature>
<organism evidence="9 10">
    <name type="scientific">Curvularia kusanoi</name>
    <name type="common">Cochliobolus kusanoi</name>
    <dbReference type="NCBI Taxonomy" id="90978"/>
    <lineage>
        <taxon>Eukaryota</taxon>
        <taxon>Fungi</taxon>
        <taxon>Dikarya</taxon>
        <taxon>Ascomycota</taxon>
        <taxon>Pezizomycotina</taxon>
        <taxon>Dothideomycetes</taxon>
        <taxon>Pleosporomycetidae</taxon>
        <taxon>Pleosporales</taxon>
        <taxon>Pleosporineae</taxon>
        <taxon>Pleosporaceae</taxon>
        <taxon>Curvularia</taxon>
    </lineage>
</organism>
<accession>A0A9P4T975</accession>
<evidence type="ECO:0000256" key="4">
    <source>
        <dbReference type="ARBA" id="ARBA00022989"/>
    </source>
</evidence>
<dbReference type="Gene3D" id="1.20.144.10">
    <property type="entry name" value="Phosphatidic acid phosphatase type 2/haloperoxidase"/>
    <property type="match status" value="1"/>
</dbReference>
<dbReference type="InterPro" id="IPR000326">
    <property type="entry name" value="PAP2/HPO"/>
</dbReference>
<keyword evidence="10" id="KW-1185">Reference proteome</keyword>
<evidence type="ECO:0000259" key="8">
    <source>
        <dbReference type="SMART" id="SM00014"/>
    </source>
</evidence>
<dbReference type="Pfam" id="PF01569">
    <property type="entry name" value="PAP2"/>
    <property type="match status" value="1"/>
</dbReference>
<feature type="transmembrane region" description="Helical" evidence="7">
    <location>
        <begin position="175"/>
        <end position="196"/>
    </location>
</feature>
<dbReference type="Proteomes" id="UP000801428">
    <property type="component" value="Unassembled WGS sequence"/>
</dbReference>